<proteinExistence type="inferred from homology"/>
<comment type="catalytic activity">
    <reaction evidence="3 4">
        <text>[thioredoxin]-disulfide + L-methionine + H2O = L-methionine (S)-S-oxide + [thioredoxin]-dithiol</text>
        <dbReference type="Rhea" id="RHEA:19993"/>
        <dbReference type="Rhea" id="RHEA-COMP:10698"/>
        <dbReference type="Rhea" id="RHEA-COMP:10700"/>
        <dbReference type="ChEBI" id="CHEBI:15377"/>
        <dbReference type="ChEBI" id="CHEBI:29950"/>
        <dbReference type="ChEBI" id="CHEBI:50058"/>
        <dbReference type="ChEBI" id="CHEBI:57844"/>
        <dbReference type="ChEBI" id="CHEBI:58772"/>
        <dbReference type="EC" id="1.8.4.11"/>
    </reaction>
</comment>
<comment type="similarity">
    <text evidence="4">Belongs to the MsrA Met sulfoxide reductase family.</text>
</comment>
<keyword evidence="7" id="KW-1185">Reference proteome</keyword>
<dbReference type="EC" id="1.8.4.11" evidence="4"/>
<dbReference type="NCBIfam" id="TIGR00401">
    <property type="entry name" value="msrA"/>
    <property type="match status" value="1"/>
</dbReference>
<dbReference type="PANTHER" id="PTHR43774:SF1">
    <property type="entry name" value="PEPTIDE METHIONINE SULFOXIDE REDUCTASE MSRA 2"/>
    <property type="match status" value="1"/>
</dbReference>
<dbReference type="SUPFAM" id="SSF55068">
    <property type="entry name" value="Peptide methionine sulfoxide reductase"/>
    <property type="match status" value="1"/>
</dbReference>
<evidence type="ECO:0000313" key="7">
    <source>
        <dbReference type="Proteomes" id="UP000598120"/>
    </source>
</evidence>
<comment type="catalytic activity">
    <reaction evidence="2 4">
        <text>L-methionyl-[protein] + [thioredoxin]-disulfide + H2O = L-methionyl-(S)-S-oxide-[protein] + [thioredoxin]-dithiol</text>
        <dbReference type="Rhea" id="RHEA:14217"/>
        <dbReference type="Rhea" id="RHEA-COMP:10698"/>
        <dbReference type="Rhea" id="RHEA-COMP:10700"/>
        <dbReference type="Rhea" id="RHEA-COMP:12313"/>
        <dbReference type="Rhea" id="RHEA-COMP:12315"/>
        <dbReference type="ChEBI" id="CHEBI:15377"/>
        <dbReference type="ChEBI" id="CHEBI:16044"/>
        <dbReference type="ChEBI" id="CHEBI:29950"/>
        <dbReference type="ChEBI" id="CHEBI:44120"/>
        <dbReference type="ChEBI" id="CHEBI:50058"/>
        <dbReference type="EC" id="1.8.4.11"/>
    </reaction>
</comment>
<feature type="active site" evidence="4">
    <location>
        <position position="15"/>
    </location>
</feature>
<dbReference type="InterPro" id="IPR002569">
    <property type="entry name" value="Met_Sox_Rdtase_MsrA_dom"/>
</dbReference>
<dbReference type="Proteomes" id="UP000598120">
    <property type="component" value="Unassembled WGS sequence"/>
</dbReference>
<gene>
    <name evidence="4 6" type="primary">msrA</name>
    <name evidence="6" type="ORF">GCM10011531_09590</name>
</gene>
<dbReference type="Pfam" id="PF01625">
    <property type="entry name" value="PMSR"/>
    <property type="match status" value="1"/>
</dbReference>
<dbReference type="AlphaFoldDB" id="A0A8J2TQ34"/>
<dbReference type="GO" id="GO:0008113">
    <property type="term" value="F:peptide-methionine (S)-S-oxide reductase activity"/>
    <property type="evidence" value="ECO:0007669"/>
    <property type="project" value="UniProtKB-UniRule"/>
</dbReference>
<organism evidence="6 7">
    <name type="scientific">Aquaticitalea lipolytica</name>
    <dbReference type="NCBI Taxonomy" id="1247562"/>
    <lineage>
        <taxon>Bacteria</taxon>
        <taxon>Pseudomonadati</taxon>
        <taxon>Bacteroidota</taxon>
        <taxon>Flavobacteriia</taxon>
        <taxon>Flavobacteriales</taxon>
        <taxon>Flavobacteriaceae</taxon>
        <taxon>Aquaticitalea</taxon>
    </lineage>
</organism>
<evidence type="ECO:0000256" key="3">
    <source>
        <dbReference type="ARBA" id="ARBA00048782"/>
    </source>
</evidence>
<name>A0A8J2TQ34_9FLAO</name>
<dbReference type="RefSeq" id="WP_188605192.1">
    <property type="nucleotide sequence ID" value="NZ_BMIC01000001.1"/>
</dbReference>
<dbReference type="PANTHER" id="PTHR43774">
    <property type="entry name" value="PEPTIDE METHIONINE SULFOXIDE REDUCTASE"/>
    <property type="match status" value="1"/>
</dbReference>
<keyword evidence="1 4" id="KW-0560">Oxidoreductase</keyword>
<accession>A0A8J2TQ34</accession>
<dbReference type="InterPro" id="IPR036509">
    <property type="entry name" value="Met_Sox_Rdtase_MsrA_sf"/>
</dbReference>
<evidence type="ECO:0000256" key="4">
    <source>
        <dbReference type="HAMAP-Rule" id="MF_01401"/>
    </source>
</evidence>
<sequence length="179" mass="20126">MGNKKIELMTVGGGCFWCTEAVFQAVKGVEKVVSGYSGGKAPGKPTYREICSGLTGHAEVVQVTFDANSISYKDLLTVFMTSHDPTTLNRQGGDVGTQYRSVIYYHNDTQKEMAETVIENLSKYFDNSIVTEISPLKIFYEAEDYHQDYYENNKSQGYCSFVITPKLTKLRQMHADKLK</sequence>
<evidence type="ECO:0000313" key="6">
    <source>
        <dbReference type="EMBL" id="GFZ81536.1"/>
    </source>
</evidence>
<feature type="domain" description="Peptide methionine sulphoxide reductase MsrA" evidence="5">
    <location>
        <begin position="9"/>
        <end position="159"/>
    </location>
</feature>
<dbReference type="HAMAP" id="MF_01401">
    <property type="entry name" value="MsrA"/>
    <property type="match status" value="1"/>
</dbReference>
<dbReference type="Gene3D" id="3.30.1060.10">
    <property type="entry name" value="Peptide methionine sulphoxide reductase MsrA"/>
    <property type="match status" value="1"/>
</dbReference>
<evidence type="ECO:0000256" key="1">
    <source>
        <dbReference type="ARBA" id="ARBA00023002"/>
    </source>
</evidence>
<evidence type="ECO:0000256" key="2">
    <source>
        <dbReference type="ARBA" id="ARBA00047806"/>
    </source>
</evidence>
<dbReference type="EMBL" id="BMIC01000001">
    <property type="protein sequence ID" value="GFZ81536.1"/>
    <property type="molecule type" value="Genomic_DNA"/>
</dbReference>
<comment type="function">
    <text evidence="4">Has an important function as a repair enzyme for proteins that have been inactivated by oxidation. Catalyzes the reversible oxidation-reduction of methionine sulfoxide in proteins to methionine.</text>
</comment>
<comment type="caution">
    <text evidence="6">The sequence shown here is derived from an EMBL/GenBank/DDBJ whole genome shotgun (WGS) entry which is preliminary data.</text>
</comment>
<protein>
    <recommendedName>
        <fullName evidence="4">Peptide methionine sulfoxide reductase MsrA</fullName>
        <shortName evidence="4">Protein-methionine-S-oxide reductase</shortName>
        <ecNumber evidence="4">1.8.4.11</ecNumber>
    </recommendedName>
    <alternativeName>
        <fullName evidence="4">Peptide-methionine (S)-S-oxide reductase</fullName>
        <shortName evidence="4">Peptide Met(O) reductase</shortName>
    </alternativeName>
</protein>
<reference evidence="6 7" key="1">
    <citation type="journal article" date="2014" name="Int. J. Syst. Evol. Microbiol.">
        <title>Complete genome sequence of Corynebacterium casei LMG S-19264T (=DSM 44701T), isolated from a smear-ripened cheese.</title>
        <authorList>
            <consortium name="US DOE Joint Genome Institute (JGI-PGF)"/>
            <person name="Walter F."/>
            <person name="Albersmeier A."/>
            <person name="Kalinowski J."/>
            <person name="Ruckert C."/>
        </authorList>
    </citation>
    <scope>NUCLEOTIDE SEQUENCE [LARGE SCALE GENOMIC DNA]</scope>
    <source>
        <strain evidence="6 7">CGMCC 1.15295</strain>
    </source>
</reference>
<evidence type="ECO:0000259" key="5">
    <source>
        <dbReference type="Pfam" id="PF01625"/>
    </source>
</evidence>